<sequence>MISGMLESSISEISTSIDPCSFATPRTKMTAMMPVMTTMGQIEGGSVAMVAAAMAIPMTATMKPALTIESGIGRR</sequence>
<accession>A0A0H1B8A9</accession>
<protein>
    <submittedName>
        <fullName evidence="1">Uncharacterized protein</fullName>
    </submittedName>
</protein>
<evidence type="ECO:0000313" key="2">
    <source>
        <dbReference type="Proteomes" id="UP000053573"/>
    </source>
</evidence>
<comment type="caution">
    <text evidence="1">The sequence shown here is derived from an EMBL/GenBank/DDBJ whole genome shotgun (WGS) entry which is preliminary data.</text>
</comment>
<name>A0A0H1B8A9_9EURO</name>
<reference evidence="2" key="1">
    <citation type="journal article" date="2015" name="PLoS Genet.">
        <title>The dynamic genome and transcriptome of the human fungal pathogen Blastomyces and close relative Emmonsia.</title>
        <authorList>
            <person name="Munoz J.F."/>
            <person name="Gauthier G.M."/>
            <person name="Desjardins C.A."/>
            <person name="Gallo J.E."/>
            <person name="Holder J."/>
            <person name="Sullivan T.D."/>
            <person name="Marty A.J."/>
            <person name="Carmen J.C."/>
            <person name="Chen Z."/>
            <person name="Ding L."/>
            <person name="Gujja S."/>
            <person name="Magrini V."/>
            <person name="Misas E."/>
            <person name="Mitreva M."/>
            <person name="Priest M."/>
            <person name="Saif S."/>
            <person name="Whiston E.A."/>
            <person name="Young S."/>
            <person name="Zeng Q."/>
            <person name="Goldman W.E."/>
            <person name="Mardis E.R."/>
            <person name="Taylor J.W."/>
            <person name="McEwen J.G."/>
            <person name="Clay O.K."/>
            <person name="Klein B.S."/>
            <person name="Cuomo C.A."/>
        </authorList>
    </citation>
    <scope>NUCLEOTIDE SEQUENCE [LARGE SCALE GENOMIC DNA]</scope>
    <source>
        <strain evidence="2">UAMH 139</strain>
    </source>
</reference>
<dbReference type="EMBL" id="LDEV01002772">
    <property type="protein sequence ID" value="KLJ07694.1"/>
    <property type="molecule type" value="Genomic_DNA"/>
</dbReference>
<gene>
    <name evidence="1" type="ORF">EMPG_16828</name>
</gene>
<proteinExistence type="predicted"/>
<dbReference type="AlphaFoldDB" id="A0A0H1B8A9"/>
<evidence type="ECO:0000313" key="1">
    <source>
        <dbReference type="EMBL" id="KLJ07694.1"/>
    </source>
</evidence>
<organism evidence="1 2">
    <name type="scientific">Blastomyces silverae</name>
    <dbReference type="NCBI Taxonomy" id="2060906"/>
    <lineage>
        <taxon>Eukaryota</taxon>
        <taxon>Fungi</taxon>
        <taxon>Dikarya</taxon>
        <taxon>Ascomycota</taxon>
        <taxon>Pezizomycotina</taxon>
        <taxon>Eurotiomycetes</taxon>
        <taxon>Eurotiomycetidae</taxon>
        <taxon>Onygenales</taxon>
        <taxon>Ajellomycetaceae</taxon>
        <taxon>Blastomyces</taxon>
    </lineage>
</organism>
<keyword evidence="2" id="KW-1185">Reference proteome</keyword>
<dbReference type="Proteomes" id="UP000053573">
    <property type="component" value="Unassembled WGS sequence"/>
</dbReference>